<keyword evidence="5" id="KW-0143">Chaperone</keyword>
<evidence type="ECO:0000256" key="3">
    <source>
        <dbReference type="ARBA" id="ARBA00022490"/>
    </source>
</evidence>
<evidence type="ECO:0000256" key="1">
    <source>
        <dbReference type="ARBA" id="ARBA00004544"/>
    </source>
</evidence>
<dbReference type="PANTHER" id="PTHR12425">
    <property type="entry name" value="SYNEMBRYN"/>
    <property type="match status" value="1"/>
</dbReference>
<evidence type="ECO:0000313" key="8">
    <source>
        <dbReference type="EMBL" id="KAK5902828.1"/>
    </source>
</evidence>
<dbReference type="Pfam" id="PF10165">
    <property type="entry name" value="Ric8"/>
    <property type="match status" value="1"/>
</dbReference>
<comment type="subunit">
    <text evidence="6">Interacts with some GDP-bound G alpha proteins. Does not interact with G-alpha proteins when they are in complex with subunits beta and gamma.</text>
</comment>
<reference evidence="8 9" key="1">
    <citation type="journal article" date="2023" name="Mol. Biol. Evol.">
        <title>Genomics of Secondarily Temperate Adaptation in the Only Non-Antarctic Icefish.</title>
        <authorList>
            <person name="Rivera-Colon A.G."/>
            <person name="Rayamajhi N."/>
            <person name="Minhas B.F."/>
            <person name="Madrigal G."/>
            <person name="Bilyk K.T."/>
            <person name="Yoon V."/>
            <person name="Hune M."/>
            <person name="Gregory S."/>
            <person name="Cheng C.H.C."/>
            <person name="Catchen J.M."/>
        </authorList>
    </citation>
    <scope>NUCLEOTIDE SEQUENCE [LARGE SCALE GENOMIC DNA]</scope>
    <source>
        <strain evidence="8">JC2023a</strain>
    </source>
</reference>
<evidence type="ECO:0000256" key="7">
    <source>
        <dbReference type="SAM" id="MobiDB-lite"/>
    </source>
</evidence>
<keyword evidence="4 6" id="KW-0344">Guanine-nucleotide releasing factor</keyword>
<dbReference type="Proteomes" id="UP001335648">
    <property type="component" value="Unassembled WGS sequence"/>
</dbReference>
<dbReference type="GO" id="GO:0005886">
    <property type="term" value="C:plasma membrane"/>
    <property type="evidence" value="ECO:0007669"/>
    <property type="project" value="TreeGrafter"/>
</dbReference>
<dbReference type="PANTHER" id="PTHR12425:SF4">
    <property type="entry name" value="SYNEMBRYN-A"/>
    <property type="match status" value="1"/>
</dbReference>
<keyword evidence="3 6" id="KW-0963">Cytoplasm</keyword>
<dbReference type="InterPro" id="IPR008376">
    <property type="entry name" value="Chaperone_Ric-8_A/B"/>
</dbReference>
<dbReference type="GO" id="GO:0005938">
    <property type="term" value="C:cell cortex"/>
    <property type="evidence" value="ECO:0007669"/>
    <property type="project" value="UniProtKB-SubCell"/>
</dbReference>
<sequence>MAMKMDLNSIIDQMETGEQDSALTALQSYNQEMNHCFTFNKEDEQDRKVLGELVLGFLHRDLQPSCHLACLETVRILSRDPLCLDPFTSRSAMSTLARFAGIAVSSPGGAHNQGEEGQAEGEEGERGEAAEECNEGGKEASPPSENADQEVITEALKSICNLLLHNQTGQVVAADLQLIKGVAERLKQCHDPIWNHEVRFFDLRLTFLLTALRVDVRAQLVQELHGVSLLGNQLEATLGLCWPDTLETARAGFEGVPPEELPPLSRQPTERAMEILKILFNITFDTNRRKVDEGDAAEYRHVGAILRHCLLSQAEGEERNEEFHSHTVNLLGNLPLPCLDVLLVPKVQQGSIEYMGVNMDAVNMLLEFMESKLDQGLKLKETLLPSLNLLTESARIHRETRKFLRSKVLPPLRDVKTKPEVGNALRNKLVRIMTHIDTDVKDCGAEFLFVLCKENVSRFIKYTGYGNAAGLLAARGLLRGARDSGIYSEDEESETEEYKEAKAHINPVTGVVEENQPDPMEGMTEEQKEIEAMKLVSMFERLSRNNLIQPMQLGMDGTMREIAPEDLHKMAHNPLFQQEQLDNSDSEPEA</sequence>
<comment type="caution">
    <text evidence="8">The sequence shown here is derived from an EMBL/GenBank/DDBJ whole genome shotgun (WGS) entry which is preliminary data.</text>
</comment>
<dbReference type="SUPFAM" id="SSF48371">
    <property type="entry name" value="ARM repeat"/>
    <property type="match status" value="1"/>
</dbReference>
<evidence type="ECO:0000256" key="6">
    <source>
        <dbReference type="RuleBase" id="RU369048"/>
    </source>
</evidence>
<evidence type="ECO:0000313" key="9">
    <source>
        <dbReference type="Proteomes" id="UP001335648"/>
    </source>
</evidence>
<feature type="region of interest" description="Disordered" evidence="7">
    <location>
        <begin position="105"/>
        <end position="148"/>
    </location>
</feature>
<dbReference type="InterPro" id="IPR016024">
    <property type="entry name" value="ARM-type_fold"/>
</dbReference>
<proteinExistence type="inferred from homology"/>
<dbReference type="PRINTS" id="PR01802">
    <property type="entry name" value="SYNEMBRYN"/>
</dbReference>
<gene>
    <name evidence="8" type="ORF">CesoFtcFv8_008047</name>
</gene>
<organism evidence="8 9">
    <name type="scientific">Champsocephalus esox</name>
    <name type="common">pike icefish</name>
    <dbReference type="NCBI Taxonomy" id="159716"/>
    <lineage>
        <taxon>Eukaryota</taxon>
        <taxon>Metazoa</taxon>
        <taxon>Chordata</taxon>
        <taxon>Craniata</taxon>
        <taxon>Vertebrata</taxon>
        <taxon>Euteleostomi</taxon>
        <taxon>Actinopterygii</taxon>
        <taxon>Neopterygii</taxon>
        <taxon>Teleostei</taxon>
        <taxon>Neoteleostei</taxon>
        <taxon>Acanthomorphata</taxon>
        <taxon>Eupercaria</taxon>
        <taxon>Perciformes</taxon>
        <taxon>Notothenioidei</taxon>
        <taxon>Channichthyidae</taxon>
        <taxon>Champsocephalus</taxon>
    </lineage>
</organism>
<keyword evidence="9" id="KW-1185">Reference proteome</keyword>
<comment type="similarity">
    <text evidence="2 6">Belongs to the synembryn family.</text>
</comment>
<dbReference type="EMBL" id="JAULUE010002051">
    <property type="protein sequence ID" value="KAK5902828.1"/>
    <property type="molecule type" value="Genomic_DNA"/>
</dbReference>
<dbReference type="GO" id="GO:0005085">
    <property type="term" value="F:guanyl-nucleotide exchange factor activity"/>
    <property type="evidence" value="ECO:0007669"/>
    <property type="project" value="UniProtKB-UniRule"/>
</dbReference>
<dbReference type="InterPro" id="IPR019318">
    <property type="entry name" value="Gua_nucleotide_exch_fac_Ric8"/>
</dbReference>
<protein>
    <recommendedName>
        <fullName evidence="6">Synembryn</fullName>
    </recommendedName>
    <alternativeName>
        <fullName evidence="6">Protein Ric-8</fullName>
    </alternativeName>
</protein>
<name>A0AAN8H570_9TELE</name>
<accession>A0AAN8H570</accession>
<dbReference type="GO" id="GO:0001965">
    <property type="term" value="F:G-protein alpha-subunit binding"/>
    <property type="evidence" value="ECO:0007669"/>
    <property type="project" value="UniProtKB-UniRule"/>
</dbReference>
<evidence type="ECO:0000256" key="2">
    <source>
        <dbReference type="ARBA" id="ARBA00009049"/>
    </source>
</evidence>
<comment type="subcellular location">
    <subcellularLocation>
        <location evidence="1">Cytoplasm</location>
        <location evidence="1">Cell cortex</location>
    </subcellularLocation>
</comment>
<dbReference type="AlphaFoldDB" id="A0AAN8H570"/>
<evidence type="ECO:0000256" key="5">
    <source>
        <dbReference type="ARBA" id="ARBA00023186"/>
    </source>
</evidence>
<evidence type="ECO:0000256" key="4">
    <source>
        <dbReference type="ARBA" id="ARBA00022658"/>
    </source>
</evidence>
<comment type="function">
    <text evidence="6">Chaperone that specifically binds and folds nascent G alpha proteins prior to G protein heterotrimer formation. Also acts as a guanine nucleotide exchange factor (GEF) for G alpha proteins by stimulating exchange of bound GDP for free GTP.</text>
</comment>
<dbReference type="GO" id="GO:0007186">
    <property type="term" value="P:G protein-coupled receptor signaling pathway"/>
    <property type="evidence" value="ECO:0007669"/>
    <property type="project" value="TreeGrafter"/>
</dbReference>